<dbReference type="PANTHER" id="PTHR28620">
    <property type="entry name" value="CENTROMERE PROTEIN V"/>
    <property type="match status" value="1"/>
</dbReference>
<comment type="caution">
    <text evidence="5">The sequence shown here is derived from an EMBL/GenBank/DDBJ whole genome shotgun (WGS) entry which is preliminary data.</text>
</comment>
<evidence type="ECO:0000256" key="2">
    <source>
        <dbReference type="ARBA" id="ARBA00022723"/>
    </source>
</evidence>
<keyword evidence="2" id="KW-0479">Metal-binding</keyword>
<name>A0A8S9A3H4_SORMA</name>
<evidence type="ECO:0000256" key="3">
    <source>
        <dbReference type="ARBA" id="ARBA00022833"/>
    </source>
</evidence>
<reference evidence="5 6" key="1">
    <citation type="submission" date="2017-07" db="EMBL/GenBank/DDBJ databases">
        <title>Genome sequence of the Sordaria macrospora wild type strain R19027.</title>
        <authorList>
            <person name="Nowrousian M."/>
            <person name="Teichert I."/>
            <person name="Kueck U."/>
        </authorList>
    </citation>
    <scope>NUCLEOTIDE SEQUENCE [LARGE SCALE GENOMIC DNA]</scope>
    <source>
        <strain evidence="5 6">R19027</strain>
        <tissue evidence="5">Mycelium</tissue>
    </source>
</reference>
<dbReference type="SUPFAM" id="SSF51316">
    <property type="entry name" value="Mss4-like"/>
    <property type="match status" value="2"/>
</dbReference>
<dbReference type="EMBL" id="NMPR01000003">
    <property type="protein sequence ID" value="KAA8636499.1"/>
    <property type="molecule type" value="Genomic_DNA"/>
</dbReference>
<dbReference type="GO" id="GO:0046872">
    <property type="term" value="F:metal ion binding"/>
    <property type="evidence" value="ECO:0007669"/>
    <property type="project" value="UniProtKB-KW"/>
</dbReference>
<protein>
    <recommendedName>
        <fullName evidence="4">CENP-V/GFA domain-containing protein</fullName>
    </recommendedName>
</protein>
<dbReference type="GO" id="GO:0016846">
    <property type="term" value="F:carbon-sulfur lyase activity"/>
    <property type="evidence" value="ECO:0007669"/>
    <property type="project" value="InterPro"/>
</dbReference>
<dbReference type="PROSITE" id="PS51891">
    <property type="entry name" value="CENP_V_GFA"/>
    <property type="match status" value="2"/>
</dbReference>
<dbReference type="Pfam" id="PF04828">
    <property type="entry name" value="GFA"/>
    <property type="match status" value="2"/>
</dbReference>
<dbReference type="Gene3D" id="2.170.150.70">
    <property type="match status" value="2"/>
</dbReference>
<evidence type="ECO:0000313" key="6">
    <source>
        <dbReference type="Proteomes" id="UP000433876"/>
    </source>
</evidence>
<accession>A0A8S9A3H4</accession>
<proteinExistence type="inferred from homology"/>
<evidence type="ECO:0000313" key="5">
    <source>
        <dbReference type="EMBL" id="KAA8636499.1"/>
    </source>
</evidence>
<comment type="similarity">
    <text evidence="1">Belongs to the Gfa family.</text>
</comment>
<dbReference type="VEuPathDB" id="FungiDB:SMAC_01804"/>
<feature type="domain" description="CENP-V/GFA" evidence="4">
    <location>
        <begin position="21"/>
        <end position="128"/>
    </location>
</feature>
<dbReference type="InterPro" id="IPR052355">
    <property type="entry name" value="CENP-V-like"/>
</dbReference>
<keyword evidence="3" id="KW-0862">Zinc</keyword>
<gene>
    <name evidence="5" type="ORF">SMACR_01804</name>
</gene>
<organism evidence="5 6">
    <name type="scientific">Sordaria macrospora</name>
    <dbReference type="NCBI Taxonomy" id="5147"/>
    <lineage>
        <taxon>Eukaryota</taxon>
        <taxon>Fungi</taxon>
        <taxon>Dikarya</taxon>
        <taxon>Ascomycota</taxon>
        <taxon>Pezizomycotina</taxon>
        <taxon>Sordariomycetes</taxon>
        <taxon>Sordariomycetidae</taxon>
        <taxon>Sordariales</taxon>
        <taxon>Sordariaceae</taxon>
        <taxon>Sordaria</taxon>
    </lineage>
</organism>
<evidence type="ECO:0000259" key="4">
    <source>
        <dbReference type="PROSITE" id="PS51891"/>
    </source>
</evidence>
<dbReference type="AlphaFoldDB" id="A0A8S9A3H4"/>
<feature type="domain" description="CENP-V/GFA" evidence="4">
    <location>
        <begin position="163"/>
        <end position="290"/>
    </location>
</feature>
<sequence length="320" mass="35632">MSSTPVTDSKAQGQQPPLKSYRGNCHCGSFIFTILVPEIVSVESCNCSICRKKGYLWVILDTNQGHKLEVVKDQGKLTEYVTGPKATKHKFCAECGTGVYAVCEREEKEKGKGVWVNVRAIQELKIWDLEVKEFDGKSIGPPYQPAPFDGLEPKAEVENGVVYHGSCHCGAVKVAVKTKGPLDKTFKEKVMECNCSICQRGGCIWTYPTSPSQISFSAGSRENLTSYACLKKVMCKTFCKNCGVPLTNETNEAMTEEIIRATMSDPEMVLRWRNVVWPINLRCLDLCPSDESWSFEEKVKELTIEKGDGWGMVKPGYVNP</sequence>
<dbReference type="InterPro" id="IPR011057">
    <property type="entry name" value="Mss4-like_sf"/>
</dbReference>
<dbReference type="PANTHER" id="PTHR28620:SF1">
    <property type="entry name" value="CENP-V_GFA DOMAIN-CONTAINING PROTEIN"/>
    <property type="match status" value="1"/>
</dbReference>
<evidence type="ECO:0000256" key="1">
    <source>
        <dbReference type="ARBA" id="ARBA00005495"/>
    </source>
</evidence>
<dbReference type="Proteomes" id="UP000433876">
    <property type="component" value="Unassembled WGS sequence"/>
</dbReference>
<dbReference type="InterPro" id="IPR006913">
    <property type="entry name" value="CENP-V/GFA"/>
</dbReference>